<dbReference type="InterPro" id="IPR051450">
    <property type="entry name" value="Gfo/Idh/MocA_Oxidoreductases"/>
</dbReference>
<evidence type="ECO:0000259" key="3">
    <source>
        <dbReference type="Pfam" id="PF02894"/>
    </source>
</evidence>
<sequence>MGALPQELPANDGDGAAGRHAGTVRLLIAGAGARGAAYARLAAATGRATVVGLAEPRAELRGPLAKELGVPDNGVFDNWQAMLASRLPADGIIIATPDREHAGPFAAAAAHGYRILLEKPVAADPAGCAELDRLSRETGTRATVCHVLRYTPLTALLKQLLAGGAVGRIISVQHLEPVGFWHFAHSYVRGNWRREENSSPFLLAKCTHDVDWLSFIIGSRPLRVSSFGQLAHFRPEGAPEGATRRCTDCPAEPRCPYSALKIYGAGRPSNGGRPDPARAYFADVVDPGGTPESLLHALATGPYGRCVYFSDNDVVDHQVVNIEYEDGTTAAFTATAFTAAGPRRTRIFGSHGEITIEAGAISVYDFLTGSTTVRPVPAAVPQVRGEKHEGGDRGLISAWVAALAGGDWSGVVSGLDESLVSHAAVFAAEEARRNHAVVDVGRFSLSQ</sequence>
<dbReference type="InterPro" id="IPR036291">
    <property type="entry name" value="NAD(P)-bd_dom_sf"/>
</dbReference>
<dbReference type="PANTHER" id="PTHR43377">
    <property type="entry name" value="BILIVERDIN REDUCTASE A"/>
    <property type="match status" value="1"/>
</dbReference>
<dbReference type="Pfam" id="PF01408">
    <property type="entry name" value="GFO_IDH_MocA"/>
    <property type="match status" value="1"/>
</dbReference>
<dbReference type="SUPFAM" id="SSF51735">
    <property type="entry name" value="NAD(P)-binding Rossmann-fold domains"/>
    <property type="match status" value="1"/>
</dbReference>
<proteinExistence type="inferred from homology"/>
<organism evidence="4 5">
    <name type="scientific">Pseudarthrobacter oxydans</name>
    <name type="common">Arthrobacter oxydans</name>
    <dbReference type="NCBI Taxonomy" id="1671"/>
    <lineage>
        <taxon>Bacteria</taxon>
        <taxon>Bacillati</taxon>
        <taxon>Actinomycetota</taxon>
        <taxon>Actinomycetes</taxon>
        <taxon>Micrococcales</taxon>
        <taxon>Micrococcaceae</taxon>
        <taxon>Pseudarthrobacter</taxon>
    </lineage>
</organism>
<name>A0AAW8NH94_PSEOX</name>
<evidence type="ECO:0000313" key="4">
    <source>
        <dbReference type="EMBL" id="MDR7165824.1"/>
    </source>
</evidence>
<evidence type="ECO:0000259" key="2">
    <source>
        <dbReference type="Pfam" id="PF01408"/>
    </source>
</evidence>
<reference evidence="4" key="1">
    <citation type="submission" date="2023-07" db="EMBL/GenBank/DDBJ databases">
        <title>Sorghum-associated microbial communities from plants grown in Nebraska, USA.</title>
        <authorList>
            <person name="Schachtman D."/>
        </authorList>
    </citation>
    <scope>NUCLEOTIDE SEQUENCE</scope>
    <source>
        <strain evidence="4">BE261</strain>
    </source>
</reference>
<feature type="domain" description="Gfo/Idh/MocA-like oxidoreductase C-terminal" evidence="3">
    <location>
        <begin position="158"/>
        <end position="355"/>
    </location>
</feature>
<dbReference type="PANTHER" id="PTHR43377:SF2">
    <property type="entry name" value="BINDING ROSSMANN FOLD OXIDOREDUCTASE, PUTATIVE (AFU_ORTHOLOGUE AFUA_4G00560)-RELATED"/>
    <property type="match status" value="1"/>
</dbReference>
<feature type="domain" description="Gfo/Idh/MocA-like oxidoreductase N-terminal" evidence="2">
    <location>
        <begin position="25"/>
        <end position="144"/>
    </location>
</feature>
<protein>
    <submittedName>
        <fullName evidence="4">Dehydrogenase</fullName>
    </submittedName>
</protein>
<evidence type="ECO:0000313" key="5">
    <source>
        <dbReference type="Proteomes" id="UP001262032"/>
    </source>
</evidence>
<dbReference type="GeneID" id="97424313"/>
<dbReference type="InterPro" id="IPR000683">
    <property type="entry name" value="Gfo/Idh/MocA-like_OxRdtase_N"/>
</dbReference>
<dbReference type="EMBL" id="JAVDWN010000019">
    <property type="protein sequence ID" value="MDR7165824.1"/>
    <property type="molecule type" value="Genomic_DNA"/>
</dbReference>
<comment type="caution">
    <text evidence="4">The sequence shown here is derived from an EMBL/GenBank/DDBJ whole genome shotgun (WGS) entry which is preliminary data.</text>
</comment>
<dbReference type="SUPFAM" id="SSF55347">
    <property type="entry name" value="Glyceraldehyde-3-phosphate dehydrogenase-like, C-terminal domain"/>
    <property type="match status" value="1"/>
</dbReference>
<evidence type="ECO:0000256" key="1">
    <source>
        <dbReference type="ARBA" id="ARBA00010928"/>
    </source>
</evidence>
<gene>
    <name evidence="4" type="ORF">J2X12_003878</name>
</gene>
<dbReference type="Pfam" id="PF02894">
    <property type="entry name" value="GFO_IDH_MocA_C"/>
    <property type="match status" value="1"/>
</dbReference>
<dbReference type="Gene3D" id="3.30.360.10">
    <property type="entry name" value="Dihydrodipicolinate Reductase, domain 2"/>
    <property type="match status" value="1"/>
</dbReference>
<dbReference type="RefSeq" id="WP_310114251.1">
    <property type="nucleotide sequence ID" value="NZ_JAVDTN010000019.1"/>
</dbReference>
<dbReference type="Gene3D" id="3.40.50.720">
    <property type="entry name" value="NAD(P)-binding Rossmann-like Domain"/>
    <property type="match status" value="1"/>
</dbReference>
<dbReference type="Proteomes" id="UP001262032">
    <property type="component" value="Unassembled WGS sequence"/>
</dbReference>
<dbReference type="InterPro" id="IPR004104">
    <property type="entry name" value="Gfo/Idh/MocA-like_OxRdtase_C"/>
</dbReference>
<dbReference type="GO" id="GO:0000166">
    <property type="term" value="F:nucleotide binding"/>
    <property type="evidence" value="ECO:0007669"/>
    <property type="project" value="InterPro"/>
</dbReference>
<dbReference type="AlphaFoldDB" id="A0AAW8NH94"/>
<comment type="similarity">
    <text evidence="1">Belongs to the Gfo/Idh/MocA family.</text>
</comment>
<accession>A0AAW8NH94</accession>